<dbReference type="SFLD" id="SFLDS00001">
    <property type="entry name" value="Enolase"/>
    <property type="match status" value="1"/>
</dbReference>
<evidence type="ECO:0000313" key="3">
    <source>
        <dbReference type="EMBL" id="EAR50243.1"/>
    </source>
</evidence>
<dbReference type="PANTHER" id="PTHR48080">
    <property type="entry name" value="D-GALACTONATE DEHYDRATASE-RELATED"/>
    <property type="match status" value="1"/>
</dbReference>
<protein>
    <recommendedName>
        <fullName evidence="2">Mandelate racemase/muconate lactonizing enzyme C-terminal domain-containing protein</fullName>
    </recommendedName>
</protein>
<dbReference type="PROSITE" id="PS00908">
    <property type="entry name" value="MR_MLE_1"/>
    <property type="match status" value="1"/>
</dbReference>
<dbReference type="InterPro" id="IPR013342">
    <property type="entry name" value="Mandelate_racemase_C"/>
</dbReference>
<evidence type="ECO:0000256" key="1">
    <source>
        <dbReference type="ARBA" id="ARBA00023239"/>
    </source>
</evidence>
<sequence length="374" mass="39935">MKIASITFIALAVPVSGKPYGMSRLIASGRQSTLVRLVLEDGTEGVGEAWGPPALNLAYLDLLRGYLEGTGLFEIEHTFDRILARHYHFGVQNPMLTAISGIDIAAKDATGKLLGLPVGRLLGGRRIDSVPIYASGGYLTEDPEPDFAPQIEAMAKAGHTRVKIKIGTGPASDAARLGTARAILGEAAEIAVDINGNYTFDQARRSADAMAEHRPHWIEEPVAPRDAEGLARLAAHTSAPLATGEALYTVHDFAQLTDGAAILQPDLSLCGGFWQGRRIADLAMVRGRRLSPHVWGGAVGLAAALHFISSLSVWPHADNHPDPVTLEYDLGENPLREELLLTPLRPVDGAIAVPEGPGLGIEIDWDRVQHHAVG</sequence>
<dbReference type="Gene3D" id="3.30.390.10">
    <property type="entry name" value="Enolase-like, N-terminal domain"/>
    <property type="match status" value="1"/>
</dbReference>
<dbReference type="Pfam" id="PF02746">
    <property type="entry name" value="MR_MLE_N"/>
    <property type="match status" value="1"/>
</dbReference>
<keyword evidence="4" id="KW-1185">Reference proteome</keyword>
<dbReference type="OrthoDB" id="9802699at2"/>
<dbReference type="CDD" id="cd03316">
    <property type="entry name" value="MR_like"/>
    <property type="match status" value="1"/>
</dbReference>
<dbReference type="InterPro" id="IPR018110">
    <property type="entry name" value="Mandel_Rmase/mucon_lact_enz_CS"/>
</dbReference>
<dbReference type="EMBL" id="AAOT01000033">
    <property type="protein sequence ID" value="EAR50243.1"/>
    <property type="molecule type" value="Genomic_DNA"/>
</dbReference>
<dbReference type="PANTHER" id="PTHR48080:SF2">
    <property type="entry name" value="D-GALACTONATE DEHYDRATASE"/>
    <property type="match status" value="1"/>
</dbReference>
<dbReference type="InterPro" id="IPR029065">
    <property type="entry name" value="Enolase_C-like"/>
</dbReference>
<dbReference type="SMART" id="SM00922">
    <property type="entry name" value="MR_MLE"/>
    <property type="match status" value="1"/>
</dbReference>
<keyword evidence="1" id="KW-0456">Lyase</keyword>
<organism evidence="3 4">
    <name type="scientific">Oceanicola granulosus (strain ATCC BAA-861 / DSM 15982 / KCTC 12143 / HTCC2516)</name>
    <dbReference type="NCBI Taxonomy" id="314256"/>
    <lineage>
        <taxon>Bacteria</taxon>
        <taxon>Pseudomonadati</taxon>
        <taxon>Pseudomonadota</taxon>
        <taxon>Alphaproteobacteria</taxon>
        <taxon>Rhodobacterales</taxon>
        <taxon>Roseobacteraceae</taxon>
        <taxon>Oceanicola</taxon>
    </lineage>
</organism>
<dbReference type="Pfam" id="PF13378">
    <property type="entry name" value="MR_MLE_C"/>
    <property type="match status" value="1"/>
</dbReference>
<dbReference type="InterPro" id="IPR029017">
    <property type="entry name" value="Enolase-like_N"/>
</dbReference>
<feature type="domain" description="Mandelate racemase/muconate lactonizing enzyme C-terminal" evidence="2">
    <location>
        <begin position="144"/>
        <end position="240"/>
    </location>
</feature>
<dbReference type="SFLD" id="SFLDG00179">
    <property type="entry name" value="mandelate_racemase"/>
    <property type="match status" value="1"/>
</dbReference>
<dbReference type="InterPro" id="IPR034593">
    <property type="entry name" value="DgoD-like"/>
</dbReference>
<dbReference type="SUPFAM" id="SSF51604">
    <property type="entry name" value="Enolase C-terminal domain-like"/>
    <property type="match status" value="1"/>
</dbReference>
<gene>
    <name evidence="3" type="ORF">OG2516_12714</name>
</gene>
<dbReference type="InterPro" id="IPR036849">
    <property type="entry name" value="Enolase-like_C_sf"/>
</dbReference>
<dbReference type="HOGENOM" id="CLU_030273_3_0_5"/>
<dbReference type="GO" id="GO:0000287">
    <property type="term" value="F:magnesium ion binding"/>
    <property type="evidence" value="ECO:0007669"/>
    <property type="project" value="UniProtKB-ARBA"/>
</dbReference>
<evidence type="ECO:0000259" key="2">
    <source>
        <dbReference type="SMART" id="SM00922"/>
    </source>
</evidence>
<dbReference type="GO" id="GO:0016829">
    <property type="term" value="F:lyase activity"/>
    <property type="evidence" value="ECO:0007669"/>
    <property type="project" value="UniProtKB-KW"/>
</dbReference>
<proteinExistence type="predicted"/>
<dbReference type="eggNOG" id="COG4948">
    <property type="taxonomic scope" value="Bacteria"/>
</dbReference>
<dbReference type="RefSeq" id="WP_007256054.1">
    <property type="nucleotide sequence ID" value="NZ_CH724108.1"/>
</dbReference>
<dbReference type="AlphaFoldDB" id="Q2CC38"/>
<dbReference type="Gene3D" id="3.20.20.120">
    <property type="entry name" value="Enolase-like C-terminal domain"/>
    <property type="match status" value="1"/>
</dbReference>
<reference evidence="3 4" key="1">
    <citation type="journal article" date="2010" name="J. Bacteriol.">
        <title>Genome sequences of Oceanicola granulosus HTCC2516(T) and Oceanicola batsensis HTCC2597(TDelta).</title>
        <authorList>
            <person name="Thrash J.C."/>
            <person name="Cho J.C."/>
            <person name="Vergin K.L."/>
            <person name="Giovannoni S.J."/>
        </authorList>
    </citation>
    <scope>NUCLEOTIDE SEQUENCE [LARGE SCALE GENOMIC DNA]</scope>
    <source>
        <strain evidence="4">ATCC BAA-861 / DSM 15982 / KCTC 12143 / HTCC2516</strain>
    </source>
</reference>
<accession>Q2CC38</accession>
<dbReference type="PROSITE" id="PS00909">
    <property type="entry name" value="MR_MLE_2"/>
    <property type="match status" value="1"/>
</dbReference>
<dbReference type="SUPFAM" id="SSF54826">
    <property type="entry name" value="Enolase N-terminal domain-like"/>
    <property type="match status" value="1"/>
</dbReference>
<evidence type="ECO:0000313" key="4">
    <source>
        <dbReference type="Proteomes" id="UP000003635"/>
    </source>
</evidence>
<dbReference type="Proteomes" id="UP000003635">
    <property type="component" value="Unassembled WGS sequence"/>
</dbReference>
<comment type="caution">
    <text evidence="3">The sequence shown here is derived from an EMBL/GenBank/DDBJ whole genome shotgun (WGS) entry which is preliminary data.</text>
</comment>
<dbReference type="STRING" id="314256.OG2516_12714"/>
<name>Q2CC38_OCEGH</name>
<dbReference type="InterPro" id="IPR013341">
    <property type="entry name" value="Mandelate_racemase_N_dom"/>
</dbReference>
<dbReference type="GO" id="GO:0009063">
    <property type="term" value="P:amino acid catabolic process"/>
    <property type="evidence" value="ECO:0007669"/>
    <property type="project" value="InterPro"/>
</dbReference>